<dbReference type="PANTHER" id="PTHR43452:SF30">
    <property type="entry name" value="PYRUVATE DECARBOXYLASE ISOZYME 1-RELATED"/>
    <property type="match status" value="1"/>
</dbReference>
<keyword evidence="18" id="KW-1185">Reference proteome</keyword>
<evidence type="ECO:0000256" key="12">
    <source>
        <dbReference type="ARBA" id="ARBA00023157"/>
    </source>
</evidence>
<dbReference type="FunFam" id="3.40.50.970:FF:000019">
    <property type="entry name" value="Pyruvate decarboxylase isozyme"/>
    <property type="match status" value="1"/>
</dbReference>
<evidence type="ECO:0000256" key="10">
    <source>
        <dbReference type="ARBA" id="ARBA00023002"/>
    </source>
</evidence>
<evidence type="ECO:0000256" key="7">
    <source>
        <dbReference type="ARBA" id="ARBA00022793"/>
    </source>
</evidence>
<comment type="cofactor">
    <cofactor evidence="3 14">
        <name>FAD</name>
        <dbReference type="ChEBI" id="CHEBI:57692"/>
    </cofactor>
</comment>
<dbReference type="EMBL" id="GL988044">
    <property type="protein sequence ID" value="EGS19390.1"/>
    <property type="molecule type" value="Genomic_DNA"/>
</dbReference>
<dbReference type="PROSITE" id="PS51324">
    <property type="entry name" value="ERV_ALR"/>
    <property type="match status" value="1"/>
</dbReference>
<dbReference type="GO" id="GO:0000949">
    <property type="term" value="P:aromatic amino acid family catabolic process to alcohol via Ehrlich pathway"/>
    <property type="evidence" value="ECO:0007669"/>
    <property type="project" value="TreeGrafter"/>
</dbReference>
<dbReference type="InterPro" id="IPR029035">
    <property type="entry name" value="DHS-like_NAD/FAD-binding_dom"/>
</dbReference>
<name>G0SB10_CHATD</name>
<organism evidence="18">
    <name type="scientific">Chaetomium thermophilum (strain DSM 1495 / CBS 144.50 / IMI 039719)</name>
    <name type="common">Thermochaetoides thermophila</name>
    <dbReference type="NCBI Taxonomy" id="759272"/>
    <lineage>
        <taxon>Eukaryota</taxon>
        <taxon>Fungi</taxon>
        <taxon>Dikarya</taxon>
        <taxon>Ascomycota</taxon>
        <taxon>Pezizomycotina</taxon>
        <taxon>Sordariomycetes</taxon>
        <taxon>Sordariomycetidae</taxon>
        <taxon>Sordariales</taxon>
        <taxon>Chaetomiaceae</taxon>
        <taxon>Thermochaetoides</taxon>
    </lineage>
</organism>
<dbReference type="KEGG" id="cthr:CTHT_0048490"/>
<evidence type="ECO:0000256" key="15">
    <source>
        <dbReference type="SAM" id="MobiDB-lite"/>
    </source>
</evidence>
<evidence type="ECO:0000313" key="18">
    <source>
        <dbReference type="Proteomes" id="UP000008066"/>
    </source>
</evidence>
<dbReference type="FunFam" id="3.40.50.970:FF:000024">
    <property type="entry name" value="Pyruvate decarboxylase isozyme"/>
    <property type="match status" value="1"/>
</dbReference>
<dbReference type="InterPro" id="IPR029061">
    <property type="entry name" value="THDP-binding"/>
</dbReference>
<dbReference type="SUPFAM" id="SSF69000">
    <property type="entry name" value="FAD-dependent thiol oxidase"/>
    <property type="match status" value="1"/>
</dbReference>
<feature type="compositionally biased region" description="Low complexity" evidence="15">
    <location>
        <begin position="8"/>
        <end position="24"/>
    </location>
</feature>
<evidence type="ECO:0000256" key="11">
    <source>
        <dbReference type="ARBA" id="ARBA00023052"/>
    </source>
</evidence>
<dbReference type="EC" id="1.8.3.2" evidence="14"/>
<feature type="region of interest" description="Disordered" evidence="15">
    <location>
        <begin position="1"/>
        <end position="39"/>
    </location>
</feature>
<dbReference type="GeneID" id="18258887"/>
<dbReference type="Pfam" id="PF00205">
    <property type="entry name" value="TPP_enzyme_M"/>
    <property type="match status" value="1"/>
</dbReference>
<keyword evidence="13" id="KW-0456">Lyase</keyword>
<comment type="catalytic activity">
    <reaction evidence="14">
        <text>2 R'C(R)SH + O2 = R'C(R)S-S(R)CR' + H2O2</text>
        <dbReference type="Rhea" id="RHEA:17357"/>
        <dbReference type="ChEBI" id="CHEBI:15379"/>
        <dbReference type="ChEBI" id="CHEBI:16240"/>
        <dbReference type="ChEBI" id="CHEBI:16520"/>
        <dbReference type="ChEBI" id="CHEBI:17412"/>
        <dbReference type="EC" id="1.8.3.2"/>
    </reaction>
</comment>
<evidence type="ECO:0000256" key="14">
    <source>
        <dbReference type="RuleBase" id="RU371123"/>
    </source>
</evidence>
<dbReference type="Gene3D" id="4.10.320.60">
    <property type="match status" value="1"/>
</dbReference>
<keyword evidence="11" id="KW-0786">Thiamine pyrophosphate</keyword>
<evidence type="ECO:0000256" key="2">
    <source>
        <dbReference type="ARBA" id="ARBA00001964"/>
    </source>
</evidence>
<keyword evidence="6" id="KW-0479">Metal-binding</keyword>
<dbReference type="SUPFAM" id="SSF52518">
    <property type="entry name" value="Thiamin diphosphate-binding fold (THDP-binding)"/>
    <property type="match status" value="2"/>
</dbReference>
<dbReference type="Proteomes" id="UP000008066">
    <property type="component" value="Unassembled WGS sequence"/>
</dbReference>
<dbReference type="GO" id="GO:0000287">
    <property type="term" value="F:magnesium ion binding"/>
    <property type="evidence" value="ECO:0007669"/>
    <property type="project" value="InterPro"/>
</dbReference>
<comment type="similarity">
    <text evidence="4">Belongs to the TPP enzyme family.</text>
</comment>
<reference evidence="17 18" key="1">
    <citation type="journal article" date="2011" name="Cell">
        <title>Insight into structure and assembly of the nuclear pore complex by utilizing the genome of a eukaryotic thermophile.</title>
        <authorList>
            <person name="Amlacher S."/>
            <person name="Sarges P."/>
            <person name="Flemming D."/>
            <person name="van Noort V."/>
            <person name="Kunze R."/>
            <person name="Devos D.P."/>
            <person name="Arumugam M."/>
            <person name="Bork P."/>
            <person name="Hurt E."/>
        </authorList>
    </citation>
    <scope>NUCLEOTIDE SEQUENCE [LARGE SCALE GENOMIC DNA]</scope>
    <source>
        <strain evidence="18">DSM 1495 / CBS 144.50 / IMI 039719</strain>
    </source>
</reference>
<dbReference type="Gene3D" id="3.40.50.970">
    <property type="match status" value="2"/>
</dbReference>
<keyword evidence="10 14" id="KW-0560">Oxidoreductase</keyword>
<comment type="cofactor">
    <cofactor evidence="2">
        <name>thiamine diphosphate</name>
        <dbReference type="ChEBI" id="CHEBI:58937"/>
    </cofactor>
</comment>
<dbReference type="InterPro" id="IPR036774">
    <property type="entry name" value="ERV/ALR_sulphydryl_oxid_sf"/>
</dbReference>
<dbReference type="OMA" id="EARFPNN"/>
<evidence type="ECO:0000256" key="13">
    <source>
        <dbReference type="ARBA" id="ARBA00023239"/>
    </source>
</evidence>
<dbReference type="Pfam" id="PF02775">
    <property type="entry name" value="TPP_enzyme_C"/>
    <property type="match status" value="1"/>
</dbReference>
<comment type="catalytic activity">
    <reaction evidence="1">
        <text>a 2-oxocarboxylate + H(+) = an aldehyde + CO2</text>
        <dbReference type="Rhea" id="RHEA:11628"/>
        <dbReference type="ChEBI" id="CHEBI:15378"/>
        <dbReference type="ChEBI" id="CHEBI:16526"/>
        <dbReference type="ChEBI" id="CHEBI:17478"/>
        <dbReference type="ChEBI" id="CHEBI:35179"/>
        <dbReference type="EC" id="4.1.1.1"/>
    </reaction>
</comment>
<feature type="domain" description="ERV/ALR sulfhydryl oxidase" evidence="16">
    <location>
        <begin position="73"/>
        <end position="175"/>
    </location>
</feature>
<evidence type="ECO:0000256" key="3">
    <source>
        <dbReference type="ARBA" id="ARBA00001974"/>
    </source>
</evidence>
<keyword evidence="12" id="KW-1015">Disulfide bond</keyword>
<dbReference type="InterPro" id="IPR012001">
    <property type="entry name" value="Thiamin_PyroP_enz_TPP-bd_dom"/>
</dbReference>
<dbReference type="InterPro" id="IPR011766">
    <property type="entry name" value="TPP_enzyme_TPP-bd"/>
</dbReference>
<dbReference type="GO" id="GO:0030976">
    <property type="term" value="F:thiamine pyrophosphate binding"/>
    <property type="evidence" value="ECO:0007669"/>
    <property type="project" value="InterPro"/>
</dbReference>
<dbReference type="InterPro" id="IPR017905">
    <property type="entry name" value="ERV/ALR_sulphydryl_oxidase"/>
</dbReference>
<proteinExistence type="inferred from homology"/>
<dbReference type="Pfam" id="PF02776">
    <property type="entry name" value="TPP_enzyme_N"/>
    <property type="match status" value="1"/>
</dbReference>
<dbReference type="Gene3D" id="3.40.50.1220">
    <property type="entry name" value="TPP-binding domain"/>
    <property type="match status" value="1"/>
</dbReference>
<dbReference type="InterPro" id="IPR012000">
    <property type="entry name" value="Thiamin_PyroP_enz_cen_dom"/>
</dbReference>
<dbReference type="eggNOG" id="KOG1184">
    <property type="taxonomic scope" value="Eukaryota"/>
</dbReference>
<dbReference type="RefSeq" id="XP_006695212.1">
    <property type="nucleotide sequence ID" value="XM_006695149.1"/>
</dbReference>
<dbReference type="eggNOG" id="KOG3355">
    <property type="taxonomic scope" value="Eukaryota"/>
</dbReference>
<dbReference type="SUPFAM" id="SSF52467">
    <property type="entry name" value="DHS-like NAD/FAD-binding domain"/>
    <property type="match status" value="1"/>
</dbReference>
<dbReference type="Gene3D" id="1.20.120.310">
    <property type="entry name" value="ERV/ALR sulfhydryl oxidase domain"/>
    <property type="match status" value="1"/>
</dbReference>
<evidence type="ECO:0000256" key="6">
    <source>
        <dbReference type="ARBA" id="ARBA00022723"/>
    </source>
</evidence>
<dbReference type="GO" id="GO:0004737">
    <property type="term" value="F:pyruvate decarboxylase activity"/>
    <property type="evidence" value="ECO:0007669"/>
    <property type="project" value="UniProtKB-EC"/>
</dbReference>
<gene>
    <name evidence="17" type="ORF">CTHT_0048490</name>
</gene>
<dbReference type="InterPro" id="IPR047213">
    <property type="entry name" value="TPP_PYR_PDC_IPDC-like"/>
</dbReference>
<accession>G0SB10</accession>
<dbReference type="InterPro" id="IPR047214">
    <property type="entry name" value="TPP_PDC_IPDC"/>
</dbReference>
<dbReference type="PANTHER" id="PTHR43452">
    <property type="entry name" value="PYRUVATE DECARBOXYLASE"/>
    <property type="match status" value="1"/>
</dbReference>
<evidence type="ECO:0000256" key="9">
    <source>
        <dbReference type="ARBA" id="ARBA00022842"/>
    </source>
</evidence>
<keyword evidence="7" id="KW-0210">Decarboxylase</keyword>
<dbReference type="OrthoDB" id="3970464at2759"/>
<dbReference type="InterPro" id="IPR012110">
    <property type="entry name" value="PDC/IPDC-like"/>
</dbReference>
<evidence type="ECO:0000256" key="4">
    <source>
        <dbReference type="ARBA" id="ARBA00007812"/>
    </source>
</evidence>
<dbReference type="HOGENOM" id="CLU_013748_0_2_1"/>
<dbReference type="AlphaFoldDB" id="G0SB10"/>
<evidence type="ECO:0000259" key="16">
    <source>
        <dbReference type="PROSITE" id="PS51324"/>
    </source>
</evidence>
<keyword evidence="8 14" id="KW-0274">FAD</keyword>
<dbReference type="GO" id="GO:0005634">
    <property type="term" value="C:nucleus"/>
    <property type="evidence" value="ECO:0007669"/>
    <property type="project" value="TreeGrafter"/>
</dbReference>
<dbReference type="CDD" id="cd07038">
    <property type="entry name" value="TPP_PYR_PDC_IPDC_like"/>
    <property type="match status" value="1"/>
</dbReference>
<dbReference type="CDD" id="cd02005">
    <property type="entry name" value="TPP_PDC_IPDC"/>
    <property type="match status" value="1"/>
</dbReference>
<keyword evidence="9" id="KW-0460">Magnesium</keyword>
<dbReference type="FunFam" id="4.10.320.60:FF:000002">
    <property type="entry name" value="Sulfhydryl oxidase"/>
    <property type="match status" value="1"/>
</dbReference>
<evidence type="ECO:0000256" key="5">
    <source>
        <dbReference type="ARBA" id="ARBA00022630"/>
    </source>
</evidence>
<protein>
    <recommendedName>
        <fullName evidence="14">Sulfhydryl oxidase</fullName>
        <ecNumber evidence="14">1.8.3.2</ecNumber>
    </recommendedName>
</protein>
<keyword evidence="5 14" id="KW-0285">Flavoprotein</keyword>
<evidence type="ECO:0000256" key="8">
    <source>
        <dbReference type="ARBA" id="ARBA00022827"/>
    </source>
</evidence>
<dbReference type="Pfam" id="PF04777">
    <property type="entry name" value="Evr1_Alr"/>
    <property type="match status" value="1"/>
</dbReference>
<sequence>MADDTQDKQQVAAPAQDQAAAGTATSEPPKKIPKGVILGKDGKPCRTCTSFAAWAQQTKSSLKAQQQAPPKDCPPDVEQLGRSSWTLLHSIAATYPTQPSPTEQADLQRFIKLFGKFYPCWVCAEDFQKYVEEKGVKTGSRDEFGTWLCEAHNEVNRKLVMSRQISKPDPRKTRHGTAEPSGWAVPCGVKITELTHISLQKPVTVAEYLFTRLHQIGIRSVHGLPGDFNLVALDYIPKAGLKWVGSVNELNAAYAADGYARIKNISALVTTFGVGELSAINGIAGAFSEHVPIVHIVGCPSTISQRNGMLLHHTLGNGDFTVFYTMAEQIACNSARLTTPANIPDQIDHAIRQCYIRSRPVYLMLPTDMVEKKVEGARLEQAIDLTEPPNDPAREDYVVDVVLRYLHAARTPVVLVDACAVRHRVVDEVQALVEKAKLPVFVTPMGKGAVDEDSDAYGGVYAGTGSHPAVSQQVESSDLVLSVGALKSDFNTTGFSYRTSQLSMIEFHSTHCTVRYSEYPGVRMRGVLRKVTERLDVDKMVWKGEGKLPPRVVNKVEDNRDPGQEIKQAYFWPRIGEYLKERDIVVTETGTANFGIWETKFPRGVTGVNQILWGSIGWAVGAAQGAALAARDAGSKRRTVLFVGDGAFQLTVQELSTMIRLGLDITIFLLYNEGFTIERFIHGMDAGYNDIARWQYADIPRVFGATEKQARSFVIKTKDELERLLKDPSFCDGKGVQLVELWMPREDAPRALKITTEVAARTNALVEE</sequence>
<evidence type="ECO:0000313" key="17">
    <source>
        <dbReference type="EMBL" id="EGS19390.1"/>
    </source>
</evidence>
<dbReference type="GO" id="GO:0005829">
    <property type="term" value="C:cytosol"/>
    <property type="evidence" value="ECO:0007669"/>
    <property type="project" value="TreeGrafter"/>
</dbReference>
<dbReference type="GO" id="GO:0016972">
    <property type="term" value="F:thiol oxidase activity"/>
    <property type="evidence" value="ECO:0007669"/>
    <property type="project" value="UniProtKB-EC"/>
</dbReference>
<dbReference type="STRING" id="759272.G0SB10"/>
<evidence type="ECO:0000256" key="1">
    <source>
        <dbReference type="ARBA" id="ARBA00001041"/>
    </source>
</evidence>